<dbReference type="Gene3D" id="3.90.1570.10">
    <property type="entry name" value="tt1808, chain A"/>
    <property type="match status" value="1"/>
</dbReference>
<comment type="caution">
    <text evidence="3">The sequence shown here is derived from an EMBL/GenBank/DDBJ whole genome shotgun (WGS) entry which is preliminary data.</text>
</comment>
<evidence type="ECO:0000313" key="3">
    <source>
        <dbReference type="EMBL" id="KKD38332.1"/>
    </source>
</evidence>
<dbReference type="PANTHER" id="PTHR33352">
    <property type="entry name" value="SLR1095 PROTEIN"/>
    <property type="match status" value="1"/>
</dbReference>
<evidence type="ECO:0000256" key="1">
    <source>
        <dbReference type="SAM" id="Coils"/>
    </source>
</evidence>
<dbReference type="OrthoDB" id="483276at2"/>
<accession>A0A0F5YI51</accession>
<keyword evidence="1" id="KW-0175">Coiled coil</keyword>
<dbReference type="PATRIC" id="fig|1637645.4.peg.4320"/>
<feature type="coiled-coil region" evidence="1">
    <location>
        <begin position="191"/>
        <end position="232"/>
    </location>
</feature>
<proteinExistence type="predicted"/>
<dbReference type="EMBL" id="LATL02000219">
    <property type="protein sequence ID" value="KKD38332.1"/>
    <property type="molecule type" value="Genomic_DNA"/>
</dbReference>
<organism evidence="3 4">
    <name type="scientific">Limnoraphis robusta CS-951</name>
    <dbReference type="NCBI Taxonomy" id="1637645"/>
    <lineage>
        <taxon>Bacteria</taxon>
        <taxon>Bacillati</taxon>
        <taxon>Cyanobacteriota</taxon>
        <taxon>Cyanophyceae</taxon>
        <taxon>Oscillatoriophycideae</taxon>
        <taxon>Oscillatoriales</taxon>
        <taxon>Sirenicapillariaceae</taxon>
        <taxon>Limnoraphis</taxon>
    </lineage>
</organism>
<evidence type="ECO:0000259" key="2">
    <source>
        <dbReference type="Pfam" id="PF05685"/>
    </source>
</evidence>
<dbReference type="RefSeq" id="WP_046278289.1">
    <property type="nucleotide sequence ID" value="NZ_LATL02000219.1"/>
</dbReference>
<protein>
    <recommendedName>
        <fullName evidence="2">Putative restriction endonuclease domain-containing protein</fullName>
    </recommendedName>
</protein>
<evidence type="ECO:0000313" key="4">
    <source>
        <dbReference type="Proteomes" id="UP000033607"/>
    </source>
</evidence>
<dbReference type="AlphaFoldDB" id="A0A0F5YI51"/>
<feature type="domain" description="Putative restriction endonuclease" evidence="2">
    <location>
        <begin position="39"/>
        <end position="156"/>
    </location>
</feature>
<sequence length="238" mass="27864">MVAPVQSSTQSKIYYPEDDGLPMSDNTLQFRWITVIQYNLDWLFADNPQVFVAGNLLWYPVEGYPKICQAPDIMVAFGVEKGERGSYKQWEEHNTAPQVAFEILSPSNTLKEMNKKLLFYARYGVEEYYIYDPQKNDLSGWIRSDNDNENFSLSVIEEMENWVSPRLQIRFVPAEEELQIYLPNGEAFATYSEVRNQLEQAQVRAEQAQIRAEQAEQRLKEMEELLNRYRNEFGDLSE</sequence>
<gene>
    <name evidence="3" type="ORF">WN50_09440</name>
</gene>
<dbReference type="SUPFAM" id="SSF52980">
    <property type="entry name" value="Restriction endonuclease-like"/>
    <property type="match status" value="1"/>
</dbReference>
<dbReference type="CDD" id="cd06260">
    <property type="entry name" value="DUF820-like"/>
    <property type="match status" value="1"/>
</dbReference>
<dbReference type="PANTHER" id="PTHR33352:SF2">
    <property type="entry name" value="SLL0995 PROTEIN"/>
    <property type="match status" value="1"/>
</dbReference>
<reference evidence="3 4" key="1">
    <citation type="submission" date="2015-06" db="EMBL/GenBank/DDBJ databases">
        <title>Draft genome assembly of filamentous brackish cyanobacterium Limnoraphis robusta strain CS-951.</title>
        <authorList>
            <person name="Willis A."/>
            <person name="Parks M."/>
            <person name="Burford M.A."/>
        </authorList>
    </citation>
    <scope>NUCLEOTIDE SEQUENCE [LARGE SCALE GENOMIC DNA]</scope>
    <source>
        <strain evidence="3 4">CS-951</strain>
    </source>
</reference>
<dbReference type="InterPro" id="IPR008538">
    <property type="entry name" value="Uma2"/>
</dbReference>
<dbReference type="InterPro" id="IPR011335">
    <property type="entry name" value="Restrct_endonuc-II-like"/>
</dbReference>
<name>A0A0F5YI51_9CYAN</name>
<dbReference type="Proteomes" id="UP000033607">
    <property type="component" value="Unassembled WGS sequence"/>
</dbReference>
<dbReference type="Pfam" id="PF05685">
    <property type="entry name" value="Uma2"/>
    <property type="match status" value="1"/>
</dbReference>
<dbReference type="InterPro" id="IPR012296">
    <property type="entry name" value="Nuclease_put_TT1808"/>
</dbReference>